<comment type="caution">
    <text evidence="2">The sequence shown here is derived from an EMBL/GenBank/DDBJ whole genome shotgun (WGS) entry which is preliminary data.</text>
</comment>
<gene>
    <name evidence="2" type="ORF">H0B56_20615</name>
</gene>
<dbReference type="SUPFAM" id="SSF69618">
    <property type="entry name" value="HemD-like"/>
    <property type="match status" value="1"/>
</dbReference>
<accession>A0A838AF29</accession>
<proteinExistence type="predicted"/>
<reference evidence="2 3" key="1">
    <citation type="submission" date="2020-07" db="EMBL/GenBank/DDBJ databases">
        <title>Genome of Haloechinothrix sp.</title>
        <authorList>
            <person name="Tang S.-K."/>
            <person name="Yang L."/>
            <person name="Zhu W.-Y."/>
        </authorList>
    </citation>
    <scope>NUCLEOTIDE SEQUENCE [LARGE SCALE GENOMIC DNA]</scope>
    <source>
        <strain evidence="2 3">YIM 98757</strain>
    </source>
</reference>
<evidence type="ECO:0000259" key="1">
    <source>
        <dbReference type="Pfam" id="PF02602"/>
    </source>
</evidence>
<dbReference type="CDD" id="cd06578">
    <property type="entry name" value="HemD"/>
    <property type="match status" value="1"/>
</dbReference>
<dbReference type="RefSeq" id="WP_180894770.1">
    <property type="nucleotide sequence ID" value="NZ_JACCKD010000009.1"/>
</dbReference>
<dbReference type="NCBIfam" id="NF005568">
    <property type="entry name" value="PRK07239.1"/>
    <property type="match status" value="1"/>
</dbReference>
<name>A0A838AF29_9PSEU</name>
<dbReference type="Proteomes" id="UP000582974">
    <property type="component" value="Unassembled WGS sequence"/>
</dbReference>
<evidence type="ECO:0000313" key="3">
    <source>
        <dbReference type="Proteomes" id="UP000582974"/>
    </source>
</evidence>
<protein>
    <submittedName>
        <fullName evidence="2">Uroporphyrinogen-III synthase</fullName>
        <ecNumber evidence="2">4.2.1.75</ecNumber>
    </submittedName>
</protein>
<sequence length="278" mass="29847">MTGRSGAAGDEPLRGRTVGITAERRAEEFRTALERQGATVRHAPTIRIVPLSTDERLRSATTALLDRPADLVVITTGQGFKGWMSAATDWELGDRLRSELGNARLVVRGPKAKGAVRAEGLAEEWSSPEETNADALRYLLDRGVAGFRVAVQLHGAPLPEFVGALESAGADVVELQPYRWLHPLDVDAVHRLAEAAIAGEIDALAFTSAPAAANLLTLVREHGRYEAFTDALRRTVLCACVGPVTAAPLVEHGIPVVQPQRQRLGALVKLLAAELPER</sequence>
<organism evidence="2 3">
    <name type="scientific">Haloechinothrix aidingensis</name>
    <dbReference type="NCBI Taxonomy" id="2752311"/>
    <lineage>
        <taxon>Bacteria</taxon>
        <taxon>Bacillati</taxon>
        <taxon>Actinomycetota</taxon>
        <taxon>Actinomycetes</taxon>
        <taxon>Pseudonocardiales</taxon>
        <taxon>Pseudonocardiaceae</taxon>
        <taxon>Haloechinothrix</taxon>
    </lineage>
</organism>
<keyword evidence="3" id="KW-1185">Reference proteome</keyword>
<dbReference type="PANTHER" id="PTHR40082:SF1">
    <property type="entry name" value="BLR5956 PROTEIN"/>
    <property type="match status" value="1"/>
</dbReference>
<dbReference type="PANTHER" id="PTHR40082">
    <property type="entry name" value="BLR5956 PROTEIN"/>
    <property type="match status" value="1"/>
</dbReference>
<dbReference type="InterPro" id="IPR039793">
    <property type="entry name" value="UROS/Hem4"/>
</dbReference>
<evidence type="ECO:0000313" key="2">
    <source>
        <dbReference type="EMBL" id="MBA0127954.1"/>
    </source>
</evidence>
<feature type="domain" description="Tetrapyrrole biosynthesis uroporphyrinogen III synthase" evidence="1">
    <location>
        <begin position="28"/>
        <end position="268"/>
    </location>
</feature>
<dbReference type="Pfam" id="PF02602">
    <property type="entry name" value="HEM4"/>
    <property type="match status" value="1"/>
</dbReference>
<dbReference type="Gene3D" id="3.40.50.10090">
    <property type="match status" value="2"/>
</dbReference>
<dbReference type="InterPro" id="IPR003754">
    <property type="entry name" value="4pyrrol_synth_uPrphyn_synth"/>
</dbReference>
<dbReference type="GO" id="GO:0004852">
    <property type="term" value="F:uroporphyrinogen-III synthase activity"/>
    <property type="evidence" value="ECO:0007669"/>
    <property type="project" value="UniProtKB-EC"/>
</dbReference>
<keyword evidence="2" id="KW-0456">Lyase</keyword>
<dbReference type="GO" id="GO:0006780">
    <property type="term" value="P:uroporphyrinogen III biosynthetic process"/>
    <property type="evidence" value="ECO:0007669"/>
    <property type="project" value="InterPro"/>
</dbReference>
<dbReference type="AlphaFoldDB" id="A0A838AF29"/>
<dbReference type="EC" id="4.2.1.75" evidence="2"/>
<dbReference type="InterPro" id="IPR036108">
    <property type="entry name" value="4pyrrol_syn_uPrphyn_synt_sf"/>
</dbReference>
<dbReference type="EMBL" id="JACCKD010000009">
    <property type="protein sequence ID" value="MBA0127954.1"/>
    <property type="molecule type" value="Genomic_DNA"/>
</dbReference>